<keyword evidence="5" id="KW-1015">Disulfide bond</keyword>
<dbReference type="InterPro" id="IPR033916">
    <property type="entry name" value="ML_Npc2-like"/>
</dbReference>
<dbReference type="GO" id="GO:0032934">
    <property type="term" value="F:sterol binding"/>
    <property type="evidence" value="ECO:0007669"/>
    <property type="project" value="InterPro"/>
</dbReference>
<dbReference type="GO" id="GO:0005576">
    <property type="term" value="C:extracellular region"/>
    <property type="evidence" value="ECO:0007669"/>
    <property type="project" value="UniProtKB-SubCell"/>
</dbReference>
<dbReference type="PANTHER" id="PTHR11306:SF36">
    <property type="entry name" value="NIEMANN-PICK TYPE C-2C-RELATED"/>
    <property type="match status" value="1"/>
</dbReference>
<dbReference type="FunFam" id="2.60.40.770:FF:000001">
    <property type="entry name" value="NPC intracellular cholesterol transporter 2"/>
    <property type="match status" value="1"/>
</dbReference>
<dbReference type="AlphaFoldDB" id="A0A6P8XT17"/>
<proteinExistence type="inferred from homology"/>
<evidence type="ECO:0000256" key="1">
    <source>
        <dbReference type="ARBA" id="ARBA00004613"/>
    </source>
</evidence>
<dbReference type="Pfam" id="PF02221">
    <property type="entry name" value="E1_DerP2_DerF2"/>
    <property type="match status" value="1"/>
</dbReference>
<protein>
    <submittedName>
        <fullName evidence="9">Uncharacterized protein LOC117574706</fullName>
    </submittedName>
</protein>
<dbReference type="PANTHER" id="PTHR11306">
    <property type="entry name" value="NIEMANN PICK TYPE C2 PROTEIN NPC2-RELATED"/>
    <property type="match status" value="1"/>
</dbReference>
<comment type="subcellular location">
    <subcellularLocation>
        <location evidence="1">Secreted</location>
    </subcellularLocation>
</comment>
<evidence type="ECO:0000256" key="6">
    <source>
        <dbReference type="SAM" id="SignalP"/>
    </source>
</evidence>
<organism evidence="8 9">
    <name type="scientific">Drosophila albomicans</name>
    <name type="common">Fruit fly</name>
    <dbReference type="NCBI Taxonomy" id="7291"/>
    <lineage>
        <taxon>Eukaryota</taxon>
        <taxon>Metazoa</taxon>
        <taxon>Ecdysozoa</taxon>
        <taxon>Arthropoda</taxon>
        <taxon>Hexapoda</taxon>
        <taxon>Insecta</taxon>
        <taxon>Pterygota</taxon>
        <taxon>Neoptera</taxon>
        <taxon>Endopterygota</taxon>
        <taxon>Diptera</taxon>
        <taxon>Brachycera</taxon>
        <taxon>Muscomorpha</taxon>
        <taxon>Ephydroidea</taxon>
        <taxon>Drosophilidae</taxon>
        <taxon>Drosophila</taxon>
    </lineage>
</organism>
<dbReference type="InterPro" id="IPR039670">
    <property type="entry name" value="NPC2-like"/>
</dbReference>
<dbReference type="InterPro" id="IPR014756">
    <property type="entry name" value="Ig_E-set"/>
</dbReference>
<dbReference type="Proteomes" id="UP000515160">
    <property type="component" value="Chromosome 2R"/>
</dbReference>
<dbReference type="SUPFAM" id="SSF81296">
    <property type="entry name" value="E set domains"/>
    <property type="match status" value="1"/>
</dbReference>
<name>A0A6P8XT17_DROAB</name>
<dbReference type="CDD" id="cd00916">
    <property type="entry name" value="Npc2_like"/>
    <property type="match status" value="1"/>
</dbReference>
<dbReference type="CTD" id="41232"/>
<evidence type="ECO:0000259" key="7">
    <source>
        <dbReference type="SMART" id="SM00737"/>
    </source>
</evidence>
<dbReference type="OrthoDB" id="6489092at2759"/>
<reference evidence="9" key="1">
    <citation type="submission" date="2025-08" db="UniProtKB">
        <authorList>
            <consortium name="RefSeq"/>
        </authorList>
    </citation>
    <scope>IDENTIFICATION</scope>
    <source>
        <strain evidence="9">15112-1751.03</strain>
        <tissue evidence="9">Whole Adult</tissue>
    </source>
</reference>
<evidence type="ECO:0000256" key="3">
    <source>
        <dbReference type="ARBA" id="ARBA00022525"/>
    </source>
</evidence>
<evidence type="ECO:0000256" key="5">
    <source>
        <dbReference type="ARBA" id="ARBA00023157"/>
    </source>
</evidence>
<dbReference type="RefSeq" id="XP_034114510.1">
    <property type="nucleotide sequence ID" value="XM_034258619.2"/>
</dbReference>
<evidence type="ECO:0000256" key="4">
    <source>
        <dbReference type="ARBA" id="ARBA00022729"/>
    </source>
</evidence>
<evidence type="ECO:0000256" key="2">
    <source>
        <dbReference type="ARBA" id="ARBA00006370"/>
    </source>
</evidence>
<dbReference type="InterPro" id="IPR003172">
    <property type="entry name" value="ML_dom"/>
</dbReference>
<feature type="signal peptide" evidence="6">
    <location>
        <begin position="1"/>
        <end position="23"/>
    </location>
</feature>
<keyword evidence="8" id="KW-1185">Reference proteome</keyword>
<accession>A0A6P8XT17</accession>
<sequence>MQQNQLILISILLLATLLNSVQCVDKEPSTEVKRCSGSKPFPLEVRVHGCVTPPCNVFKGTDAIFEIDFAVDKFITNMTTLVKATTLGIITVPYELPEDVADVCTNLMYGAYCPVYPTEDVTYLFRFPVGEYPEIGVKIELYLADQDGDVATCFLCDIKVKKNTGSTKMYELDFLNRK</sequence>
<dbReference type="GO" id="GO:0032367">
    <property type="term" value="P:intracellular cholesterol transport"/>
    <property type="evidence" value="ECO:0007669"/>
    <property type="project" value="InterPro"/>
</dbReference>
<dbReference type="SMART" id="SM00737">
    <property type="entry name" value="ML"/>
    <property type="match status" value="1"/>
</dbReference>
<feature type="domain" description="MD-2-related lipid-recognition" evidence="7">
    <location>
        <begin position="32"/>
        <end position="158"/>
    </location>
</feature>
<keyword evidence="4 6" id="KW-0732">Signal</keyword>
<keyword evidence="3" id="KW-0964">Secreted</keyword>
<gene>
    <name evidence="9" type="primary">LOC117574706</name>
</gene>
<dbReference type="Gene3D" id="2.60.40.770">
    <property type="match status" value="1"/>
</dbReference>
<evidence type="ECO:0000313" key="8">
    <source>
        <dbReference type="Proteomes" id="UP000515160"/>
    </source>
</evidence>
<evidence type="ECO:0000313" key="9">
    <source>
        <dbReference type="RefSeq" id="XP_034114510.1"/>
    </source>
</evidence>
<comment type="similarity">
    <text evidence="2">Belongs to the NPC2 family.</text>
</comment>
<feature type="chain" id="PRO_5028159632" evidence="6">
    <location>
        <begin position="24"/>
        <end position="178"/>
    </location>
</feature>
<dbReference type="GeneID" id="117574706"/>